<keyword evidence="6" id="KW-0479">Metal-binding</keyword>
<name>A0A2N1PP86_9BACT</name>
<feature type="binding site" evidence="6">
    <location>
        <position position="7"/>
    </location>
    <ligand>
        <name>Mg(2+)</name>
        <dbReference type="ChEBI" id="CHEBI:18420"/>
    </ligand>
</feature>
<dbReference type="GO" id="GO:0006083">
    <property type="term" value="P:acetate metabolic process"/>
    <property type="evidence" value="ECO:0007669"/>
    <property type="project" value="TreeGrafter"/>
</dbReference>
<dbReference type="GO" id="GO:0005524">
    <property type="term" value="F:ATP binding"/>
    <property type="evidence" value="ECO:0007669"/>
    <property type="project" value="UniProtKB-KW"/>
</dbReference>
<dbReference type="AlphaFoldDB" id="A0A2N1PP86"/>
<organism evidence="8 9">
    <name type="scientific">Candidatus Wallbacteria bacterium HGW-Wallbacteria-1</name>
    <dbReference type="NCBI Taxonomy" id="2013854"/>
    <lineage>
        <taxon>Bacteria</taxon>
        <taxon>Candidatus Walliibacteriota</taxon>
    </lineage>
</organism>
<proteinExistence type="inferred from homology"/>
<evidence type="ECO:0000256" key="4">
    <source>
        <dbReference type="ARBA" id="ARBA00022777"/>
    </source>
</evidence>
<keyword evidence="2 6" id="KW-0808">Transferase</keyword>
<dbReference type="CDD" id="cd24010">
    <property type="entry name" value="ASKHA_NBD_AcK_PK"/>
    <property type="match status" value="1"/>
</dbReference>
<feature type="binding site" evidence="6">
    <location>
        <begin position="218"/>
        <end position="222"/>
    </location>
    <ligand>
        <name>ATP</name>
        <dbReference type="ChEBI" id="CHEBI:30616"/>
    </ligand>
</feature>
<evidence type="ECO:0000313" key="9">
    <source>
        <dbReference type="Proteomes" id="UP000233256"/>
    </source>
</evidence>
<comment type="function">
    <text evidence="6">Catalyzes the formation of acetyl phosphate from acetate and ATP. Can also catalyze the reverse reaction.</text>
</comment>
<dbReference type="GO" id="GO:0008776">
    <property type="term" value="F:acetate kinase activity"/>
    <property type="evidence" value="ECO:0007669"/>
    <property type="project" value="UniProtKB-UniRule"/>
</dbReference>
<comment type="subcellular location">
    <subcellularLocation>
        <location evidence="6">Cytoplasm</location>
    </subcellularLocation>
</comment>
<dbReference type="InterPro" id="IPR023865">
    <property type="entry name" value="Aliphatic_acid_kinase_CS"/>
</dbReference>
<sequence>MKVLVLNCGSSSVKFQLIESDGRHLLAKGVVEKIGSADSIFSYARTGGAGNGNCSVTEPLKKKNVLPIPNHEDAIHMIIDTLTSADGVLREVSEINAVGHRVVHGGENFSGSMLLEPDVIMALTECIELAPLHNPPNLQGIAVASKLLPNAPQIGVFDTAFHQTMPPHAYIYAIPYEYYEKHRIRRYGFHGTSHAYVARTAAAHLGKNLSEMKMITCHLGNGSSITAIDRGHSIDTSMGFTPLEGLVMGTRCGDLDPAITSFIADKEGLTLQQINDILNKKSGVLGISGLSNDMRDVEDEMEAGNYRCDLAVRTLSYRIKKYIGAYAAALGGIDCLVFTGGIGENDHIVRELALENMEFLGISIDKQINHGRKSDLVQISTGKLPVLVVPTDEEMAIALETANIVNKQ</sequence>
<comment type="cofactor">
    <cofactor evidence="6">
        <name>Mg(2+)</name>
        <dbReference type="ChEBI" id="CHEBI:18420"/>
    </cofactor>
    <cofactor evidence="6">
        <name>Mn(2+)</name>
        <dbReference type="ChEBI" id="CHEBI:29035"/>
    </cofactor>
    <text evidence="6">Mg(2+). Can also accept Mn(2+).</text>
</comment>
<dbReference type="SUPFAM" id="SSF53067">
    <property type="entry name" value="Actin-like ATPase domain"/>
    <property type="match status" value="2"/>
</dbReference>
<comment type="pathway">
    <text evidence="6">Metabolic intermediate biosynthesis; acetyl-CoA biosynthesis; acetyl-CoA from acetate: step 1/2.</text>
</comment>
<evidence type="ECO:0000256" key="5">
    <source>
        <dbReference type="ARBA" id="ARBA00022840"/>
    </source>
</evidence>
<feature type="site" description="Transition state stabilizer" evidence="6">
    <location>
        <position position="190"/>
    </location>
</feature>
<comment type="catalytic activity">
    <reaction evidence="6">
        <text>acetate + ATP = acetyl phosphate + ADP</text>
        <dbReference type="Rhea" id="RHEA:11352"/>
        <dbReference type="ChEBI" id="CHEBI:22191"/>
        <dbReference type="ChEBI" id="CHEBI:30089"/>
        <dbReference type="ChEBI" id="CHEBI:30616"/>
        <dbReference type="ChEBI" id="CHEBI:456216"/>
        <dbReference type="EC" id="2.7.2.1"/>
    </reaction>
</comment>
<dbReference type="PANTHER" id="PTHR21060">
    <property type="entry name" value="ACETATE KINASE"/>
    <property type="match status" value="1"/>
</dbReference>
<protein>
    <recommendedName>
        <fullName evidence="6">Acetate kinase</fullName>
        <ecNumber evidence="6">2.7.2.1</ecNumber>
    </recommendedName>
    <alternativeName>
        <fullName evidence="6">Acetokinase</fullName>
    </alternativeName>
</protein>
<keyword evidence="5 6" id="KW-0067">ATP-binding</keyword>
<feature type="binding site" evidence="6">
    <location>
        <begin position="293"/>
        <end position="295"/>
    </location>
    <ligand>
        <name>ATP</name>
        <dbReference type="ChEBI" id="CHEBI:30616"/>
    </ligand>
</feature>
<dbReference type="Proteomes" id="UP000233256">
    <property type="component" value="Unassembled WGS sequence"/>
</dbReference>
<evidence type="ECO:0000256" key="2">
    <source>
        <dbReference type="ARBA" id="ARBA00022679"/>
    </source>
</evidence>
<reference evidence="8 9" key="1">
    <citation type="journal article" date="2017" name="ISME J.">
        <title>Potential for microbial H2 and metal transformations associated with novel bacteria and archaea in deep terrestrial subsurface sediments.</title>
        <authorList>
            <person name="Hernsdorf A.W."/>
            <person name="Amano Y."/>
            <person name="Miyakawa K."/>
            <person name="Ise K."/>
            <person name="Suzuki Y."/>
            <person name="Anantharaman K."/>
            <person name="Probst A."/>
            <person name="Burstein D."/>
            <person name="Thomas B.C."/>
            <person name="Banfield J.F."/>
        </authorList>
    </citation>
    <scope>NUCLEOTIDE SEQUENCE [LARGE SCALE GENOMIC DNA]</scope>
    <source>
        <strain evidence="8">HGW-Wallbacteria-1</strain>
    </source>
</reference>
<feature type="active site" description="Proton donor/acceptor" evidence="6">
    <location>
        <position position="158"/>
    </location>
</feature>
<feature type="binding site" evidence="6">
    <location>
        <position position="101"/>
    </location>
    <ligand>
        <name>substrate</name>
    </ligand>
</feature>
<evidence type="ECO:0000256" key="7">
    <source>
        <dbReference type="RuleBase" id="RU003835"/>
    </source>
</evidence>
<dbReference type="GO" id="GO:0000287">
    <property type="term" value="F:magnesium ion binding"/>
    <property type="evidence" value="ECO:0007669"/>
    <property type="project" value="UniProtKB-UniRule"/>
</dbReference>
<comment type="caution">
    <text evidence="8">The sequence shown here is derived from an EMBL/GenBank/DDBJ whole genome shotgun (WGS) entry which is preliminary data.</text>
</comment>
<accession>A0A2N1PP86</accession>
<dbReference type="Gene3D" id="3.30.420.40">
    <property type="match status" value="2"/>
</dbReference>
<dbReference type="PROSITE" id="PS01075">
    <property type="entry name" value="ACETATE_KINASE_1"/>
    <property type="match status" value="1"/>
</dbReference>
<dbReference type="PROSITE" id="PS01076">
    <property type="entry name" value="ACETATE_KINASE_2"/>
    <property type="match status" value="1"/>
</dbReference>
<dbReference type="InterPro" id="IPR000890">
    <property type="entry name" value="Aliphatic_acid_kin_short-chain"/>
</dbReference>
<evidence type="ECO:0000256" key="6">
    <source>
        <dbReference type="HAMAP-Rule" id="MF_00020"/>
    </source>
</evidence>
<comment type="similarity">
    <text evidence="1 6 7">Belongs to the acetokinase family.</text>
</comment>
<dbReference type="PIRSF" id="PIRSF000722">
    <property type="entry name" value="Acetate_prop_kin"/>
    <property type="match status" value="1"/>
</dbReference>
<feature type="binding site" evidence="6">
    <location>
        <position position="393"/>
    </location>
    <ligand>
        <name>Mg(2+)</name>
        <dbReference type="ChEBI" id="CHEBI:18420"/>
    </ligand>
</feature>
<evidence type="ECO:0000256" key="3">
    <source>
        <dbReference type="ARBA" id="ARBA00022741"/>
    </source>
</evidence>
<evidence type="ECO:0000313" key="8">
    <source>
        <dbReference type="EMBL" id="PKK90144.1"/>
    </source>
</evidence>
<dbReference type="GO" id="GO:0006085">
    <property type="term" value="P:acetyl-CoA biosynthetic process"/>
    <property type="evidence" value="ECO:0007669"/>
    <property type="project" value="UniProtKB-UniRule"/>
</dbReference>
<dbReference type="PANTHER" id="PTHR21060:SF15">
    <property type="entry name" value="ACETATE KINASE-RELATED"/>
    <property type="match status" value="1"/>
</dbReference>
<dbReference type="Pfam" id="PF00871">
    <property type="entry name" value="Acetate_kinase"/>
    <property type="match status" value="1"/>
</dbReference>
<dbReference type="EMBL" id="PGXC01000007">
    <property type="protein sequence ID" value="PKK90144.1"/>
    <property type="molecule type" value="Genomic_DNA"/>
</dbReference>
<dbReference type="HAMAP" id="MF_00020">
    <property type="entry name" value="Acetate_kinase"/>
    <property type="match status" value="1"/>
</dbReference>
<feature type="site" description="Transition state stabilizer" evidence="6">
    <location>
        <position position="251"/>
    </location>
</feature>
<dbReference type="NCBIfam" id="TIGR00016">
    <property type="entry name" value="ackA"/>
    <property type="match status" value="1"/>
</dbReference>
<dbReference type="InterPro" id="IPR004372">
    <property type="entry name" value="Ac/propionate_kinase"/>
</dbReference>
<dbReference type="GO" id="GO:0005737">
    <property type="term" value="C:cytoplasm"/>
    <property type="evidence" value="ECO:0007669"/>
    <property type="project" value="UniProtKB-SubCell"/>
</dbReference>
<feature type="binding site" evidence="6">
    <location>
        <position position="14"/>
    </location>
    <ligand>
        <name>ATP</name>
        <dbReference type="ChEBI" id="CHEBI:30616"/>
    </ligand>
</feature>
<dbReference type="EC" id="2.7.2.1" evidence="6"/>
<keyword evidence="6" id="KW-0963">Cytoplasm</keyword>
<dbReference type="InterPro" id="IPR043129">
    <property type="entry name" value="ATPase_NBD"/>
</dbReference>
<keyword evidence="6" id="KW-0460">Magnesium</keyword>
<evidence type="ECO:0000256" key="1">
    <source>
        <dbReference type="ARBA" id="ARBA00008748"/>
    </source>
</evidence>
<dbReference type="PRINTS" id="PR00471">
    <property type="entry name" value="ACETATEKNASE"/>
</dbReference>
<dbReference type="UniPathway" id="UPA00340">
    <property type="reaction ID" value="UER00458"/>
</dbReference>
<comment type="subunit">
    <text evidence="6">Homodimer.</text>
</comment>
<gene>
    <name evidence="6" type="primary">ackA</name>
    <name evidence="8" type="ORF">CVV64_10465</name>
</gene>
<feature type="binding site" evidence="6">
    <location>
        <begin position="341"/>
        <end position="345"/>
    </location>
    <ligand>
        <name>ATP</name>
        <dbReference type="ChEBI" id="CHEBI:30616"/>
    </ligand>
</feature>
<keyword evidence="3 6" id="KW-0547">Nucleotide-binding</keyword>
<keyword evidence="4 6" id="KW-0418">Kinase</keyword>